<keyword evidence="5" id="KW-0175">Coiled coil</keyword>
<dbReference type="SUPFAM" id="SSF57756">
    <property type="entry name" value="Retrovirus zinc finger-like domains"/>
    <property type="match status" value="1"/>
</dbReference>
<keyword evidence="4" id="KW-0863">Zinc-finger</keyword>
<dbReference type="Pfam" id="PF17919">
    <property type="entry name" value="RT_RNaseH_2"/>
    <property type="match status" value="1"/>
</dbReference>
<keyword evidence="8" id="KW-0808">Transferase</keyword>
<dbReference type="GO" id="GO:0006508">
    <property type="term" value="P:proteolysis"/>
    <property type="evidence" value="ECO:0007669"/>
    <property type="project" value="UniProtKB-KW"/>
</dbReference>
<dbReference type="SUPFAM" id="SSF56672">
    <property type="entry name" value="DNA/RNA polymerases"/>
    <property type="match status" value="1"/>
</dbReference>
<feature type="domain" description="CCHC-type" evidence="7">
    <location>
        <begin position="455"/>
        <end position="470"/>
    </location>
</feature>
<dbReference type="Gene3D" id="3.30.70.270">
    <property type="match status" value="3"/>
</dbReference>
<dbReference type="FunFam" id="3.30.70.270:FF:000020">
    <property type="entry name" value="Transposon Tf2-6 polyprotein-like Protein"/>
    <property type="match status" value="1"/>
</dbReference>
<evidence type="ECO:0000256" key="1">
    <source>
        <dbReference type="ARBA" id="ARBA00022670"/>
    </source>
</evidence>
<dbReference type="Pfam" id="PF03732">
    <property type="entry name" value="Retrotrans_gag"/>
    <property type="match status" value="1"/>
</dbReference>
<keyword evidence="8" id="KW-0695">RNA-directed DNA polymerase</keyword>
<dbReference type="Pfam" id="PF00078">
    <property type="entry name" value="RVT_1"/>
    <property type="match status" value="1"/>
</dbReference>
<dbReference type="Gene3D" id="4.10.60.10">
    <property type="entry name" value="Zinc finger, CCHC-type"/>
    <property type="match status" value="1"/>
</dbReference>
<sequence length="1002" mass="114632">MVNVIPPNHLDDVPVVKADQHDDVLVVLEPVLVDEDEDPKEDEFKEEEDPQEEEDDMEVDIKENENEPELTYPYEEMDPLNPLPPASESEPKDTRLKTRLSMRMRLFLLGSMRDINSLFGQMTSLSRRLCGRKMAHSLVEKKGKAKDEFYGKLILDLGNSAIMPPKSAPLTQDAIHQMIKDNVDDAIAAERARQANVRNEASGSGPARGQDTAPAARECTFAMIMTCNPTAFRGIEVVVELLRWFEKTESVFGINECTKGKKVRFDVATLQGPALTWWNAKVATKGLEIVNRLPWIEMKELMTAEFCSIEEIQTMEHELWNLKVKEYNIVAYTQRFNELALMCPRMVKPERVKVNAYIWGLTNNIKGEVTSSWPANLNEAIRMAHKLNNQRQGNARAMVTAPTEERIPLCERSFTCHVGQCMIKCYKCGKIGHKSRYCKEKNVAMGANALPIPTCYDCGKQGHTRNRCPKKVKQEEVGEVCGRAYAIKDVEPKGSNVVTVNHVFEIDLMPIEIGTFDVIIGVDWLVKHDAVIVSGERVVRILYGNKMLIVESDKRVSRLKVISCIKARKIVGTTARASRERIYSSEFITVGSTGVVRKKKDGSFRMFIDYRELNKLIVKNRYPLSRIDDLFDQLQVMPFGLTNVPPVFMDLMNCVCKPYLDKFIIVFIDDILVYSKDEEEHEKHLKIILELLKKERLYDEEEHEKHLKIILELLKKERFGVHMDPAMVEAIKSWAAPMMPTEVRQFLGLDGYYRRFIKGFSLISMPLTKLTQKNKKYEWGKEEEAFQTLKQKLCSAPILAFPEGTKDFVVYCDASLKGYGVLPMQREKIREAQEEAMKAENVKAENLGRLIKPIFKFRPDGTLARRADKRAKPLGFKVGDMVLLNVSPWKGVVCFRKRRKLCPRYIGSFKILARIGHVAYTLELPEELKGIHSTFHVLNLKKCLAEGDVVIPLDEIQLDDNLHMIKEPVEVVDREEREDQIKKKYPHVFTGKDEARKADKSS</sequence>
<dbReference type="Pfam" id="PF24626">
    <property type="entry name" value="SH3_Tf2-1"/>
    <property type="match status" value="1"/>
</dbReference>
<accession>A0A6L2J4A8</accession>
<keyword evidence="1" id="KW-0645">Protease</keyword>
<dbReference type="GO" id="GO:0003677">
    <property type="term" value="F:DNA binding"/>
    <property type="evidence" value="ECO:0007669"/>
    <property type="project" value="UniProtKB-KW"/>
</dbReference>
<reference evidence="8" key="1">
    <citation type="journal article" date="2019" name="Sci. Rep.">
        <title>Draft genome of Tanacetum cinerariifolium, the natural source of mosquito coil.</title>
        <authorList>
            <person name="Yamashiro T."/>
            <person name="Shiraishi A."/>
            <person name="Satake H."/>
            <person name="Nakayama K."/>
        </authorList>
    </citation>
    <scope>NUCLEOTIDE SEQUENCE</scope>
</reference>
<feature type="compositionally biased region" description="Acidic residues" evidence="6">
    <location>
        <begin position="32"/>
        <end position="58"/>
    </location>
</feature>
<feature type="region of interest" description="Disordered" evidence="6">
    <location>
        <begin position="31"/>
        <end position="95"/>
    </location>
</feature>
<keyword evidence="4" id="KW-0479">Metal-binding</keyword>
<keyword evidence="4" id="KW-0862">Zinc</keyword>
<evidence type="ECO:0000256" key="2">
    <source>
        <dbReference type="ARBA" id="ARBA00022750"/>
    </source>
</evidence>
<organism evidence="8">
    <name type="scientific">Tanacetum cinerariifolium</name>
    <name type="common">Dalmatian daisy</name>
    <name type="synonym">Chrysanthemum cinerariifolium</name>
    <dbReference type="NCBI Taxonomy" id="118510"/>
    <lineage>
        <taxon>Eukaryota</taxon>
        <taxon>Viridiplantae</taxon>
        <taxon>Streptophyta</taxon>
        <taxon>Embryophyta</taxon>
        <taxon>Tracheophyta</taxon>
        <taxon>Spermatophyta</taxon>
        <taxon>Magnoliopsida</taxon>
        <taxon>eudicotyledons</taxon>
        <taxon>Gunneridae</taxon>
        <taxon>Pentapetalae</taxon>
        <taxon>asterids</taxon>
        <taxon>campanulids</taxon>
        <taxon>Asterales</taxon>
        <taxon>Asteraceae</taxon>
        <taxon>Asteroideae</taxon>
        <taxon>Anthemideae</taxon>
        <taxon>Anthemidinae</taxon>
        <taxon>Tanacetum</taxon>
    </lineage>
</organism>
<dbReference type="PANTHER" id="PTHR24559:SF427">
    <property type="entry name" value="RNA-DIRECTED DNA POLYMERASE"/>
    <property type="match status" value="1"/>
</dbReference>
<dbReference type="InterPro" id="IPR043128">
    <property type="entry name" value="Rev_trsase/Diguanyl_cyclase"/>
</dbReference>
<evidence type="ECO:0000313" key="8">
    <source>
        <dbReference type="EMBL" id="GEU31661.1"/>
    </source>
</evidence>
<name>A0A6L2J4A8_TANCI</name>
<dbReference type="AlphaFoldDB" id="A0A6L2J4A8"/>
<dbReference type="EMBL" id="BKCJ010000274">
    <property type="protein sequence ID" value="GEU31661.1"/>
    <property type="molecule type" value="Genomic_DNA"/>
</dbReference>
<evidence type="ECO:0000256" key="3">
    <source>
        <dbReference type="ARBA" id="ARBA00023125"/>
    </source>
</evidence>
<dbReference type="Gene3D" id="3.10.10.10">
    <property type="entry name" value="HIV Type 1 Reverse Transcriptase, subunit A, domain 1"/>
    <property type="match status" value="1"/>
</dbReference>
<dbReference type="InterPro" id="IPR005162">
    <property type="entry name" value="Retrotrans_gag_dom"/>
</dbReference>
<dbReference type="GO" id="GO:0004190">
    <property type="term" value="F:aspartic-type endopeptidase activity"/>
    <property type="evidence" value="ECO:0007669"/>
    <property type="project" value="UniProtKB-KW"/>
</dbReference>
<dbReference type="GO" id="GO:0008270">
    <property type="term" value="F:zinc ion binding"/>
    <property type="evidence" value="ECO:0007669"/>
    <property type="project" value="UniProtKB-KW"/>
</dbReference>
<protein>
    <submittedName>
        <fullName evidence="8">Putative reverse transcriptase domain-containing protein</fullName>
    </submittedName>
</protein>
<evidence type="ECO:0000256" key="6">
    <source>
        <dbReference type="SAM" id="MobiDB-lite"/>
    </source>
</evidence>
<keyword evidence="3" id="KW-0238">DNA-binding</keyword>
<dbReference type="Pfam" id="PF00098">
    <property type="entry name" value="zf-CCHC"/>
    <property type="match status" value="1"/>
</dbReference>
<comment type="caution">
    <text evidence="8">The sequence shown here is derived from an EMBL/GenBank/DDBJ whole genome shotgun (WGS) entry which is preliminary data.</text>
</comment>
<dbReference type="InterPro" id="IPR056924">
    <property type="entry name" value="SH3_Tf2-1"/>
</dbReference>
<dbReference type="SMART" id="SM00343">
    <property type="entry name" value="ZnF_C2HC"/>
    <property type="match status" value="2"/>
</dbReference>
<keyword evidence="2" id="KW-0378">Hydrolase</keyword>
<evidence type="ECO:0000256" key="4">
    <source>
        <dbReference type="PROSITE-ProRule" id="PRU00047"/>
    </source>
</evidence>
<dbReference type="InterPro" id="IPR001878">
    <property type="entry name" value="Znf_CCHC"/>
</dbReference>
<dbReference type="InterPro" id="IPR036875">
    <property type="entry name" value="Znf_CCHC_sf"/>
</dbReference>
<keyword evidence="8" id="KW-0548">Nucleotidyltransferase</keyword>
<dbReference type="PROSITE" id="PS50158">
    <property type="entry name" value="ZF_CCHC"/>
    <property type="match status" value="2"/>
</dbReference>
<dbReference type="InterPro" id="IPR000477">
    <property type="entry name" value="RT_dom"/>
</dbReference>
<evidence type="ECO:0000259" key="7">
    <source>
        <dbReference type="PROSITE" id="PS50158"/>
    </source>
</evidence>
<keyword evidence="2" id="KW-0064">Aspartyl protease</keyword>
<dbReference type="InterPro" id="IPR053134">
    <property type="entry name" value="RNA-dir_DNA_polymerase"/>
</dbReference>
<dbReference type="CDD" id="cd01647">
    <property type="entry name" value="RT_LTR"/>
    <property type="match status" value="1"/>
</dbReference>
<gene>
    <name evidence="8" type="ORF">Tci_003639</name>
</gene>
<proteinExistence type="predicted"/>
<dbReference type="InterPro" id="IPR041577">
    <property type="entry name" value="RT_RNaseH_2"/>
</dbReference>
<dbReference type="PANTHER" id="PTHR24559">
    <property type="entry name" value="TRANSPOSON TY3-I GAG-POL POLYPROTEIN"/>
    <property type="match status" value="1"/>
</dbReference>
<dbReference type="GO" id="GO:0003964">
    <property type="term" value="F:RNA-directed DNA polymerase activity"/>
    <property type="evidence" value="ECO:0007669"/>
    <property type="project" value="UniProtKB-KW"/>
</dbReference>
<feature type="coiled-coil region" evidence="5">
    <location>
        <begin position="822"/>
        <end position="849"/>
    </location>
</feature>
<evidence type="ECO:0000256" key="5">
    <source>
        <dbReference type="SAM" id="Coils"/>
    </source>
</evidence>
<feature type="domain" description="CCHC-type" evidence="7">
    <location>
        <begin position="424"/>
        <end position="440"/>
    </location>
</feature>
<dbReference type="InterPro" id="IPR043502">
    <property type="entry name" value="DNA/RNA_pol_sf"/>
</dbReference>